<proteinExistence type="predicted"/>
<protein>
    <submittedName>
        <fullName evidence="1">Uncharacterized protein</fullName>
    </submittedName>
</protein>
<evidence type="ECO:0000313" key="1">
    <source>
        <dbReference type="EMBL" id="KAI3764972.1"/>
    </source>
</evidence>
<organism evidence="1 2">
    <name type="scientific">Cichorium intybus</name>
    <name type="common">Chicory</name>
    <dbReference type="NCBI Taxonomy" id="13427"/>
    <lineage>
        <taxon>Eukaryota</taxon>
        <taxon>Viridiplantae</taxon>
        <taxon>Streptophyta</taxon>
        <taxon>Embryophyta</taxon>
        <taxon>Tracheophyta</taxon>
        <taxon>Spermatophyta</taxon>
        <taxon>Magnoliopsida</taxon>
        <taxon>eudicotyledons</taxon>
        <taxon>Gunneridae</taxon>
        <taxon>Pentapetalae</taxon>
        <taxon>asterids</taxon>
        <taxon>campanulids</taxon>
        <taxon>Asterales</taxon>
        <taxon>Asteraceae</taxon>
        <taxon>Cichorioideae</taxon>
        <taxon>Cichorieae</taxon>
        <taxon>Cichoriinae</taxon>
        <taxon>Cichorium</taxon>
    </lineage>
</organism>
<sequence length="102" mass="10608">MVEQSKVIIVELVAPSEPILIPTENILIGLSIALVVGADDTFGLVVVPDAVVFGGGGRIFVVGGLNADANLGLLDDPPLYDKGLDADFGAPPAKLGLWYCQY</sequence>
<name>A0ACB9F1I4_CICIN</name>
<gene>
    <name evidence="1" type="ORF">L2E82_14990</name>
</gene>
<comment type="caution">
    <text evidence="1">The sequence shown here is derived from an EMBL/GenBank/DDBJ whole genome shotgun (WGS) entry which is preliminary data.</text>
</comment>
<keyword evidence="2" id="KW-1185">Reference proteome</keyword>
<evidence type="ECO:0000313" key="2">
    <source>
        <dbReference type="Proteomes" id="UP001055811"/>
    </source>
</evidence>
<dbReference type="EMBL" id="CM042011">
    <property type="protein sequence ID" value="KAI3764972.1"/>
    <property type="molecule type" value="Genomic_DNA"/>
</dbReference>
<dbReference type="Proteomes" id="UP001055811">
    <property type="component" value="Linkage Group LG03"/>
</dbReference>
<accession>A0ACB9F1I4</accession>
<reference evidence="2" key="1">
    <citation type="journal article" date="2022" name="Mol. Ecol. Resour.">
        <title>The genomes of chicory, endive, great burdock and yacon provide insights into Asteraceae palaeo-polyploidization history and plant inulin production.</title>
        <authorList>
            <person name="Fan W."/>
            <person name="Wang S."/>
            <person name="Wang H."/>
            <person name="Wang A."/>
            <person name="Jiang F."/>
            <person name="Liu H."/>
            <person name="Zhao H."/>
            <person name="Xu D."/>
            <person name="Zhang Y."/>
        </authorList>
    </citation>
    <scope>NUCLEOTIDE SEQUENCE [LARGE SCALE GENOMIC DNA]</scope>
    <source>
        <strain evidence="2">cv. Punajuju</strain>
    </source>
</reference>
<reference evidence="1 2" key="2">
    <citation type="journal article" date="2022" name="Mol. Ecol. Resour.">
        <title>The genomes of chicory, endive, great burdock and yacon provide insights into Asteraceae paleo-polyploidization history and plant inulin production.</title>
        <authorList>
            <person name="Fan W."/>
            <person name="Wang S."/>
            <person name="Wang H."/>
            <person name="Wang A."/>
            <person name="Jiang F."/>
            <person name="Liu H."/>
            <person name="Zhao H."/>
            <person name="Xu D."/>
            <person name="Zhang Y."/>
        </authorList>
    </citation>
    <scope>NUCLEOTIDE SEQUENCE [LARGE SCALE GENOMIC DNA]</scope>
    <source>
        <strain evidence="2">cv. Punajuju</strain>
        <tissue evidence="1">Leaves</tissue>
    </source>
</reference>